<accession>A0ABU6QQS7</accession>
<name>A0ABU6QQS7_9FABA</name>
<gene>
    <name evidence="1" type="ORF">PIB30_074201</name>
</gene>
<protein>
    <submittedName>
        <fullName evidence="1">Uncharacterized protein</fullName>
    </submittedName>
</protein>
<organism evidence="1 2">
    <name type="scientific">Stylosanthes scabra</name>
    <dbReference type="NCBI Taxonomy" id="79078"/>
    <lineage>
        <taxon>Eukaryota</taxon>
        <taxon>Viridiplantae</taxon>
        <taxon>Streptophyta</taxon>
        <taxon>Embryophyta</taxon>
        <taxon>Tracheophyta</taxon>
        <taxon>Spermatophyta</taxon>
        <taxon>Magnoliopsida</taxon>
        <taxon>eudicotyledons</taxon>
        <taxon>Gunneridae</taxon>
        <taxon>Pentapetalae</taxon>
        <taxon>rosids</taxon>
        <taxon>fabids</taxon>
        <taxon>Fabales</taxon>
        <taxon>Fabaceae</taxon>
        <taxon>Papilionoideae</taxon>
        <taxon>50 kb inversion clade</taxon>
        <taxon>dalbergioids sensu lato</taxon>
        <taxon>Dalbergieae</taxon>
        <taxon>Pterocarpus clade</taxon>
        <taxon>Stylosanthes</taxon>
    </lineage>
</organism>
<sequence length="99" mass="11416">MCYPKHCSLGRDHGTATEEDLLIIWAIVNEKRIHWPYLMANWLFRYSQRRSGSFLKLAHLWIGLFEIAPLDLSREEVVNPGSANIITSKNINQIDAYAS</sequence>
<proteinExistence type="predicted"/>
<dbReference type="EMBL" id="JASCZI010000917">
    <property type="protein sequence ID" value="MED6113796.1"/>
    <property type="molecule type" value="Genomic_DNA"/>
</dbReference>
<keyword evidence="2" id="KW-1185">Reference proteome</keyword>
<dbReference type="Proteomes" id="UP001341840">
    <property type="component" value="Unassembled WGS sequence"/>
</dbReference>
<evidence type="ECO:0000313" key="1">
    <source>
        <dbReference type="EMBL" id="MED6113796.1"/>
    </source>
</evidence>
<comment type="caution">
    <text evidence="1">The sequence shown here is derived from an EMBL/GenBank/DDBJ whole genome shotgun (WGS) entry which is preliminary data.</text>
</comment>
<evidence type="ECO:0000313" key="2">
    <source>
        <dbReference type="Proteomes" id="UP001341840"/>
    </source>
</evidence>
<reference evidence="1 2" key="1">
    <citation type="journal article" date="2023" name="Plants (Basel)">
        <title>Bridging the Gap: Combining Genomics and Transcriptomics Approaches to Understand Stylosanthes scabra, an Orphan Legume from the Brazilian Caatinga.</title>
        <authorList>
            <person name="Ferreira-Neto J.R.C."/>
            <person name="da Silva M.D."/>
            <person name="Binneck E."/>
            <person name="de Melo N.F."/>
            <person name="da Silva R.H."/>
            <person name="de Melo A.L.T.M."/>
            <person name="Pandolfi V."/>
            <person name="Bustamante F.O."/>
            <person name="Brasileiro-Vidal A.C."/>
            <person name="Benko-Iseppon A.M."/>
        </authorList>
    </citation>
    <scope>NUCLEOTIDE SEQUENCE [LARGE SCALE GENOMIC DNA]</scope>
    <source>
        <tissue evidence="1">Leaves</tissue>
    </source>
</reference>